<dbReference type="EMBL" id="FJ719113">
    <property type="protein sequence ID" value="ACX83623.1"/>
    <property type="molecule type" value="Genomic_DNA"/>
</dbReference>
<proteinExistence type="predicted"/>
<organism evidence="2">
    <name type="scientific">uncultured soil bacterium V167</name>
    <dbReference type="NCBI Taxonomy" id="684592"/>
    <lineage>
        <taxon>Bacteria</taxon>
        <taxon>environmental samples</taxon>
    </lineage>
</organism>
<feature type="region of interest" description="Disordered" evidence="1">
    <location>
        <begin position="293"/>
        <end position="317"/>
    </location>
</feature>
<evidence type="ECO:0000313" key="2">
    <source>
        <dbReference type="EMBL" id="ACX83623.1"/>
    </source>
</evidence>
<dbReference type="AlphaFoldDB" id="D3U1V3"/>
<reference evidence="2" key="1">
    <citation type="journal article" date="2009" name="Angew. Chem. Int. Ed. Engl.">
        <title>An environmental DNA-derived type II polyketide biosynthetic pathway encodes the biosynthesis of the pentacyclic polyketide erdacin.</title>
        <authorList>
            <person name="King R.W."/>
            <person name="Bauer J.D."/>
            <person name="Brady S.F."/>
        </authorList>
    </citation>
    <scope>NUCLEOTIDE SEQUENCE</scope>
</reference>
<name>D3U1V3_9BACT</name>
<sequence length="317" mass="32232">MNGATRAPARVRAGALTRVPAGRPAPVPAGVASMPAGGPARMPLAAAESALRAVIEAVTAGGRPPARARAAVAGAYADLWACQRLGHAAAERPAAAVVARYLSPRLLLDGADGLAAALGARLHETGGPAARYRDQVRRLEAAASAPGAAARTRDVAARLPALAAGDDRLARPVTAAPAQALPRALGALVRVLEEERAELVVRATALTRPDGPGNEGGGPGPWALADRYALLTAAAACLDGWRVPGSPRLRRSGDRICLVAALHRLVIGLSRSVPTRAATEWRDEVYEVAVTLGGPPDAGTGPTRPPFGRPAPALTAV</sequence>
<accession>D3U1V3</accession>
<protein>
    <submittedName>
        <fullName evidence="2">Putative acyl-CoA dehydrogenase</fullName>
    </submittedName>
</protein>
<evidence type="ECO:0000256" key="1">
    <source>
        <dbReference type="SAM" id="MobiDB-lite"/>
    </source>
</evidence>